<dbReference type="InterPro" id="IPR032820">
    <property type="entry name" value="ATPase_put"/>
</dbReference>
<dbReference type="Proteomes" id="UP001596111">
    <property type="component" value="Unassembled WGS sequence"/>
</dbReference>
<keyword evidence="3" id="KW-1185">Reference proteome</keyword>
<keyword evidence="1" id="KW-1133">Transmembrane helix</keyword>
<organism evidence="2 3">
    <name type="scientific">Rhodanobacter terrae</name>
    <dbReference type="NCBI Taxonomy" id="418647"/>
    <lineage>
        <taxon>Bacteria</taxon>
        <taxon>Pseudomonadati</taxon>
        <taxon>Pseudomonadota</taxon>
        <taxon>Gammaproteobacteria</taxon>
        <taxon>Lysobacterales</taxon>
        <taxon>Rhodanobacteraceae</taxon>
        <taxon>Rhodanobacter</taxon>
    </lineage>
</organism>
<accession>A0ABW0T1K4</accession>
<keyword evidence="1" id="KW-0472">Membrane</keyword>
<feature type="transmembrane region" description="Helical" evidence="1">
    <location>
        <begin position="74"/>
        <end position="93"/>
    </location>
</feature>
<evidence type="ECO:0000313" key="2">
    <source>
        <dbReference type="EMBL" id="MFC5582744.1"/>
    </source>
</evidence>
<dbReference type="RefSeq" id="WP_377329120.1">
    <property type="nucleotide sequence ID" value="NZ_JBHSNG010000023.1"/>
</dbReference>
<sequence length="112" mass="12336">MSDKPLRKKLSADQTLADQVGIKAARKLRARRRGAAGVWFGLGMMGLVGWSVAVPTLVGAGIGLWLDKHYPGKHAWTLALLMAGLVIGCFNAWRWIVKEEHAMHEDEEDDDA</sequence>
<gene>
    <name evidence="2" type="ORF">ACFPPB_16610</name>
</gene>
<comment type="caution">
    <text evidence="2">The sequence shown here is derived from an EMBL/GenBank/DDBJ whole genome shotgun (WGS) entry which is preliminary data.</text>
</comment>
<keyword evidence="1" id="KW-0812">Transmembrane</keyword>
<evidence type="ECO:0000313" key="3">
    <source>
        <dbReference type="Proteomes" id="UP001596111"/>
    </source>
</evidence>
<dbReference type="Pfam" id="PF09527">
    <property type="entry name" value="ATPase_gene1"/>
    <property type="match status" value="1"/>
</dbReference>
<proteinExistence type="predicted"/>
<dbReference type="EMBL" id="JBHSNG010000023">
    <property type="protein sequence ID" value="MFC5582744.1"/>
    <property type="molecule type" value="Genomic_DNA"/>
</dbReference>
<reference evidence="3" key="1">
    <citation type="journal article" date="2019" name="Int. J. Syst. Evol. Microbiol.">
        <title>The Global Catalogue of Microorganisms (GCM) 10K type strain sequencing project: providing services to taxonomists for standard genome sequencing and annotation.</title>
        <authorList>
            <consortium name="The Broad Institute Genomics Platform"/>
            <consortium name="The Broad Institute Genome Sequencing Center for Infectious Disease"/>
            <person name="Wu L."/>
            <person name="Ma J."/>
        </authorList>
    </citation>
    <scope>NUCLEOTIDE SEQUENCE [LARGE SCALE GENOMIC DNA]</scope>
    <source>
        <strain evidence="3">CGMCC 1.13587</strain>
    </source>
</reference>
<name>A0ABW0T1K4_9GAMM</name>
<dbReference type="InterPro" id="IPR011744">
    <property type="entry name" value="ATPase_gene1"/>
</dbReference>
<feature type="transmembrane region" description="Helical" evidence="1">
    <location>
        <begin position="36"/>
        <end position="62"/>
    </location>
</feature>
<dbReference type="NCBIfam" id="TIGR02230">
    <property type="entry name" value="ATPase_gene1"/>
    <property type="match status" value="1"/>
</dbReference>
<protein>
    <submittedName>
        <fullName evidence="2">AtpZ/AtpI family protein</fullName>
    </submittedName>
</protein>
<evidence type="ECO:0000256" key="1">
    <source>
        <dbReference type="SAM" id="Phobius"/>
    </source>
</evidence>